<evidence type="ECO:0000313" key="2">
    <source>
        <dbReference type="Proteomes" id="UP001066276"/>
    </source>
</evidence>
<reference evidence="1" key="1">
    <citation type="journal article" date="2022" name="bioRxiv">
        <title>Sequencing and chromosome-scale assembly of the giantPleurodeles waltlgenome.</title>
        <authorList>
            <person name="Brown T."/>
            <person name="Elewa A."/>
            <person name="Iarovenko S."/>
            <person name="Subramanian E."/>
            <person name="Araus A.J."/>
            <person name="Petzold A."/>
            <person name="Susuki M."/>
            <person name="Suzuki K.-i.T."/>
            <person name="Hayashi T."/>
            <person name="Toyoda A."/>
            <person name="Oliveira C."/>
            <person name="Osipova E."/>
            <person name="Leigh N.D."/>
            <person name="Simon A."/>
            <person name="Yun M.H."/>
        </authorList>
    </citation>
    <scope>NUCLEOTIDE SEQUENCE</scope>
    <source>
        <strain evidence="1">20211129_DDA</strain>
        <tissue evidence="1">Liver</tissue>
    </source>
</reference>
<evidence type="ECO:0000313" key="1">
    <source>
        <dbReference type="EMBL" id="KAJ1093398.1"/>
    </source>
</evidence>
<protein>
    <submittedName>
        <fullName evidence="1">Uncharacterized protein</fullName>
    </submittedName>
</protein>
<name>A0AAV7LQW1_PLEWA</name>
<dbReference type="EMBL" id="JANPWB010000015">
    <property type="protein sequence ID" value="KAJ1093398.1"/>
    <property type="molecule type" value="Genomic_DNA"/>
</dbReference>
<dbReference type="AlphaFoldDB" id="A0AAV7LQW1"/>
<dbReference type="Proteomes" id="UP001066276">
    <property type="component" value="Chromosome 11"/>
</dbReference>
<accession>A0AAV7LQW1</accession>
<organism evidence="1 2">
    <name type="scientific">Pleurodeles waltl</name>
    <name type="common">Iberian ribbed newt</name>
    <dbReference type="NCBI Taxonomy" id="8319"/>
    <lineage>
        <taxon>Eukaryota</taxon>
        <taxon>Metazoa</taxon>
        <taxon>Chordata</taxon>
        <taxon>Craniata</taxon>
        <taxon>Vertebrata</taxon>
        <taxon>Euteleostomi</taxon>
        <taxon>Amphibia</taxon>
        <taxon>Batrachia</taxon>
        <taxon>Caudata</taxon>
        <taxon>Salamandroidea</taxon>
        <taxon>Salamandridae</taxon>
        <taxon>Pleurodelinae</taxon>
        <taxon>Pleurodeles</taxon>
    </lineage>
</organism>
<keyword evidence="2" id="KW-1185">Reference proteome</keyword>
<gene>
    <name evidence="1" type="ORF">NDU88_006499</name>
</gene>
<comment type="caution">
    <text evidence="1">The sequence shown here is derived from an EMBL/GenBank/DDBJ whole genome shotgun (WGS) entry which is preliminary data.</text>
</comment>
<proteinExistence type="predicted"/>
<sequence length="173" mass="18028">MVCAQVGRNRSDLPVSGGGDVSALCSSNPEGCAHLHSSGERVQLLLWSSAVRGGRPAVNGTHGPPPPPQQLSSPPFGLVLLSSGAFMVQRWVEGSPPRVRLLSGHGLLAIRAGRGRLRSSASVSCLSHPVIEPLRSWSARGVGLKRCVPPGSGATCVFSTTSALRFWCLVSSN</sequence>